<dbReference type="SUPFAM" id="SSF52266">
    <property type="entry name" value="SGNH hydrolase"/>
    <property type="match status" value="2"/>
</dbReference>
<evidence type="ECO:0000256" key="2">
    <source>
        <dbReference type="ARBA" id="ARBA00008668"/>
    </source>
</evidence>
<evidence type="ECO:0000313" key="9">
    <source>
        <dbReference type="Proteomes" id="UP001374535"/>
    </source>
</evidence>
<gene>
    <name evidence="8" type="ORF">V8G54_033100</name>
</gene>
<comment type="similarity">
    <text evidence="2">Belongs to the 'GDSL' lipolytic enzyme family.</text>
</comment>
<evidence type="ECO:0000256" key="6">
    <source>
        <dbReference type="ARBA" id="ARBA00022963"/>
    </source>
</evidence>
<dbReference type="PANTHER" id="PTHR45650">
    <property type="entry name" value="GDSL-LIKE LIPASE/ACYLHYDROLASE-RELATED"/>
    <property type="match status" value="1"/>
</dbReference>
<dbReference type="InterPro" id="IPR035669">
    <property type="entry name" value="SGNH_plant_lipase-like"/>
</dbReference>
<dbReference type="Proteomes" id="UP001374535">
    <property type="component" value="Chromosome 10"/>
</dbReference>
<reference evidence="8 9" key="1">
    <citation type="journal article" date="2023" name="Life. Sci Alliance">
        <title>Evolutionary insights into 3D genome organization and epigenetic landscape of Vigna mungo.</title>
        <authorList>
            <person name="Junaid A."/>
            <person name="Singh B."/>
            <person name="Bhatia S."/>
        </authorList>
    </citation>
    <scope>NUCLEOTIDE SEQUENCE [LARGE SCALE GENOMIC DNA]</scope>
    <source>
        <strain evidence="8">Urdbean</strain>
    </source>
</reference>
<comment type="subcellular location">
    <subcellularLocation>
        <location evidence="1">Secreted</location>
    </subcellularLocation>
</comment>
<keyword evidence="5" id="KW-0378">Hydrolase</keyword>
<keyword evidence="3" id="KW-0964">Secreted</keyword>
<dbReference type="InterPro" id="IPR001087">
    <property type="entry name" value="GDSL"/>
</dbReference>
<dbReference type="Pfam" id="PF00657">
    <property type="entry name" value="Lipase_GDSL"/>
    <property type="match status" value="2"/>
</dbReference>
<dbReference type="InterPro" id="IPR036514">
    <property type="entry name" value="SGNH_hydro_sf"/>
</dbReference>
<dbReference type="AlphaFoldDB" id="A0AAQ3MMU8"/>
<dbReference type="InterPro" id="IPR051238">
    <property type="entry name" value="GDSL_esterase/lipase"/>
</dbReference>
<dbReference type="GO" id="GO:0016042">
    <property type="term" value="P:lipid catabolic process"/>
    <property type="evidence" value="ECO:0007669"/>
    <property type="project" value="UniProtKB-KW"/>
</dbReference>
<keyword evidence="6" id="KW-0442">Lipid degradation</keyword>
<dbReference type="EMBL" id="CP144691">
    <property type="protein sequence ID" value="WVY94012.1"/>
    <property type="molecule type" value="Genomic_DNA"/>
</dbReference>
<evidence type="ECO:0008006" key="10">
    <source>
        <dbReference type="Google" id="ProtNLM"/>
    </source>
</evidence>
<dbReference type="PANTHER" id="PTHR45650:SF88">
    <property type="entry name" value="GDSL-LIKE LIPASE_ACYLHYDROLASE SUPERFAMILY PROTEIN"/>
    <property type="match status" value="1"/>
</dbReference>
<dbReference type="GO" id="GO:0016788">
    <property type="term" value="F:hydrolase activity, acting on ester bonds"/>
    <property type="evidence" value="ECO:0007669"/>
    <property type="project" value="InterPro"/>
</dbReference>
<proteinExistence type="inferred from homology"/>
<name>A0AAQ3MMU8_VIGMU</name>
<evidence type="ECO:0000256" key="4">
    <source>
        <dbReference type="ARBA" id="ARBA00022729"/>
    </source>
</evidence>
<evidence type="ECO:0000256" key="3">
    <source>
        <dbReference type="ARBA" id="ARBA00022525"/>
    </source>
</evidence>
<evidence type="ECO:0000313" key="8">
    <source>
        <dbReference type="EMBL" id="WVY94012.1"/>
    </source>
</evidence>
<accession>A0AAQ3MMU8</accession>
<dbReference type="CDD" id="cd01837">
    <property type="entry name" value="SGNH_plant_lipase_like"/>
    <property type="match status" value="2"/>
</dbReference>
<organism evidence="8 9">
    <name type="scientific">Vigna mungo</name>
    <name type="common">Black gram</name>
    <name type="synonym">Phaseolus mungo</name>
    <dbReference type="NCBI Taxonomy" id="3915"/>
    <lineage>
        <taxon>Eukaryota</taxon>
        <taxon>Viridiplantae</taxon>
        <taxon>Streptophyta</taxon>
        <taxon>Embryophyta</taxon>
        <taxon>Tracheophyta</taxon>
        <taxon>Spermatophyta</taxon>
        <taxon>Magnoliopsida</taxon>
        <taxon>eudicotyledons</taxon>
        <taxon>Gunneridae</taxon>
        <taxon>Pentapetalae</taxon>
        <taxon>rosids</taxon>
        <taxon>fabids</taxon>
        <taxon>Fabales</taxon>
        <taxon>Fabaceae</taxon>
        <taxon>Papilionoideae</taxon>
        <taxon>50 kb inversion clade</taxon>
        <taxon>NPAAA clade</taxon>
        <taxon>indigoferoid/millettioid clade</taxon>
        <taxon>Phaseoleae</taxon>
        <taxon>Vigna</taxon>
    </lineage>
</organism>
<protein>
    <recommendedName>
        <fullName evidence="10">GDSL esterase/lipase</fullName>
    </recommendedName>
</protein>
<dbReference type="Gene3D" id="3.40.50.1110">
    <property type="entry name" value="SGNH hydrolase"/>
    <property type="match status" value="2"/>
</dbReference>
<dbReference type="FunFam" id="3.40.50.1110:FF:000003">
    <property type="entry name" value="GDSL esterase/lipase APG"/>
    <property type="match status" value="2"/>
</dbReference>
<keyword evidence="4" id="KW-0732">Signal</keyword>
<evidence type="ECO:0000256" key="5">
    <source>
        <dbReference type="ARBA" id="ARBA00022801"/>
    </source>
</evidence>
<keyword evidence="7" id="KW-0443">Lipid metabolism</keyword>
<sequence>MIADFTIHGFSFAAQKLWHIVEEVHGEQIALMCLQGPVSAVAILFEVFIVLVTTSDAQPANFVFGDSLVDVGNNNYIASLSKANYPPFGIDFGRPTGRFTNGRTIVDIIGQEMSADFTPPYLAPTAVLPLIMKGVNYASGAGGILNLTGKLFGDRINFDAQLDNFANTRQDIISSIGVPATLSLFNRSIFSVTMGSNDFINNYLAPAVLIDEMNLASPELFVTTLVSKFREQLTRLYNLGARKIVVTNVGPIGCIPSQRDTNPAAGDGCVSFPNQLAQLFNIQLKGLIPELNLNLKGSMFVYADVYHILVDMLNNYPAYGVYQSICRNRSKYVFWDPWHPTDAANAIIAKRLLDGDPNDIFPMNINWFLLQGTPAARKCSMFLAPSFVFGDSLVDVGNNNYIVSLAKANHDPFGIDFGMPTGRFSNGKTVVDVINQKLGLPFSPPYLAPSTTGSTVLKGVNYASGAGGILNNSGEIFGGRINFDAQIDNFANTREEIISLIGAPEALNLFKKALFTVALGSNDFLDNYLIPLFSIPERLLVSPESFVATLISRLRLQLTRLFSLGARKIVVANVGPIGCIPYIRDVNLNPYDEDECVTFPNELAQLFNTQLKSLVEELRTKLEGSLFVYADVYHIMEDILMNYKDYGFENPDSACCHVAGRFGGLIPCNRSSKVCEDRSKYVFWDTYHPSDAASVLIAERLLNCDTPDISPMNIFQLSKA</sequence>
<evidence type="ECO:0000256" key="1">
    <source>
        <dbReference type="ARBA" id="ARBA00004613"/>
    </source>
</evidence>
<evidence type="ECO:0000256" key="7">
    <source>
        <dbReference type="ARBA" id="ARBA00023098"/>
    </source>
</evidence>
<dbReference type="GO" id="GO:0005576">
    <property type="term" value="C:extracellular region"/>
    <property type="evidence" value="ECO:0007669"/>
    <property type="project" value="UniProtKB-SubCell"/>
</dbReference>
<keyword evidence="9" id="KW-1185">Reference proteome</keyword>